<organism evidence="2 3">
    <name type="scientific">Nocardiopsis codii</name>
    <dbReference type="NCBI Taxonomy" id="3065942"/>
    <lineage>
        <taxon>Bacteria</taxon>
        <taxon>Bacillati</taxon>
        <taxon>Actinomycetota</taxon>
        <taxon>Actinomycetes</taxon>
        <taxon>Streptosporangiales</taxon>
        <taxon>Nocardiopsidaceae</taxon>
        <taxon>Nocardiopsis</taxon>
    </lineage>
</organism>
<feature type="compositionally biased region" description="Basic and acidic residues" evidence="1">
    <location>
        <begin position="35"/>
        <end position="44"/>
    </location>
</feature>
<dbReference type="Proteomes" id="UP001356095">
    <property type="component" value="Unassembled WGS sequence"/>
</dbReference>
<evidence type="ECO:0000313" key="3">
    <source>
        <dbReference type="Proteomes" id="UP001356095"/>
    </source>
</evidence>
<gene>
    <name evidence="2" type="ORF">Q8791_24270</name>
</gene>
<dbReference type="RefSeq" id="WP_330094107.1">
    <property type="nucleotide sequence ID" value="NZ_JAUZMY010000028.1"/>
</dbReference>
<evidence type="ECO:0000256" key="1">
    <source>
        <dbReference type="SAM" id="MobiDB-lite"/>
    </source>
</evidence>
<keyword evidence="3" id="KW-1185">Reference proteome</keyword>
<reference evidence="2 3" key="1">
    <citation type="submission" date="2023-08" db="EMBL/GenBank/DDBJ databases">
        <authorList>
            <person name="Girao M."/>
            <person name="Carvalho M.F."/>
        </authorList>
    </citation>
    <scope>NUCLEOTIDE SEQUENCE [LARGE SCALE GENOMIC DNA]</scope>
    <source>
        <strain evidence="2 3">CT-R113</strain>
    </source>
</reference>
<accession>A0ABU7KDM7</accession>
<sequence>MFHSELLTENARMMTEQRIRDIANVRAARSARAELRARRREERRSRRGHVPPRTDRRYGRAA</sequence>
<feature type="region of interest" description="Disordered" evidence="1">
    <location>
        <begin position="35"/>
        <end position="62"/>
    </location>
</feature>
<evidence type="ECO:0000313" key="2">
    <source>
        <dbReference type="EMBL" id="MEE2040339.1"/>
    </source>
</evidence>
<feature type="compositionally biased region" description="Basic and acidic residues" evidence="1">
    <location>
        <begin position="52"/>
        <end position="62"/>
    </location>
</feature>
<name>A0ABU7KDM7_9ACTN</name>
<comment type="caution">
    <text evidence="2">The sequence shown here is derived from an EMBL/GenBank/DDBJ whole genome shotgun (WGS) entry which is preliminary data.</text>
</comment>
<proteinExistence type="predicted"/>
<protein>
    <submittedName>
        <fullName evidence="2">Uncharacterized protein</fullName>
    </submittedName>
</protein>
<dbReference type="EMBL" id="JAUZMY010000028">
    <property type="protein sequence ID" value="MEE2040339.1"/>
    <property type="molecule type" value="Genomic_DNA"/>
</dbReference>